<keyword evidence="5 9" id="KW-1133">Transmembrane helix</keyword>
<evidence type="ECO:0000256" key="4">
    <source>
        <dbReference type="ARBA" id="ARBA00022692"/>
    </source>
</evidence>
<dbReference type="PRINTS" id="PR01023">
    <property type="entry name" value="NAFLGMOTY"/>
</dbReference>
<dbReference type="InterPro" id="IPR036737">
    <property type="entry name" value="OmpA-like_sf"/>
</dbReference>
<keyword evidence="4 9" id="KW-0812">Transmembrane</keyword>
<dbReference type="InterPro" id="IPR050330">
    <property type="entry name" value="Bact_OuterMem_StrucFunc"/>
</dbReference>
<sequence length="286" mass="29811">MALPNEPDVPAPTPAPVRPADAELVAQAEAPAAATAEVSPESADTAAVRAAGKAKPGAAPARAALAARKALPAGAAAALLDAVADDEGESEGWLITYLDMITLLLVMMVVMLAFAGKFEGVGEASEALARQSGTAAPVELPLPTTPPETMAVPDLGEDIEVLVKDKRISFRISSEILFESGQADLSLGGLTLLRRLLPVLRESPHPIAVHGHTDAVPIRSARFPSNWELSGARAGSVVRYFEANGIDKQRLRAVGFADTRPLADNASAEGRASNRRVELVLEQPAD</sequence>
<dbReference type="InterPro" id="IPR006665">
    <property type="entry name" value="OmpA-like"/>
</dbReference>
<dbReference type="GO" id="GO:0005886">
    <property type="term" value="C:plasma membrane"/>
    <property type="evidence" value="ECO:0007669"/>
    <property type="project" value="UniProtKB-SubCell"/>
</dbReference>
<comment type="subcellular location">
    <subcellularLocation>
        <location evidence="1">Cell membrane</location>
        <topology evidence="1">Single-pass membrane protein</topology>
    </subcellularLocation>
</comment>
<feature type="compositionally biased region" description="Pro residues" evidence="8">
    <location>
        <begin position="7"/>
        <end position="17"/>
    </location>
</feature>
<dbReference type="Proteomes" id="UP000199603">
    <property type="component" value="Unassembled WGS sequence"/>
</dbReference>
<evidence type="ECO:0000256" key="8">
    <source>
        <dbReference type="SAM" id="MobiDB-lite"/>
    </source>
</evidence>
<feature type="domain" description="OmpA-like" evidence="10">
    <location>
        <begin position="164"/>
        <end position="285"/>
    </location>
</feature>
<keyword evidence="3" id="KW-1003">Cell membrane</keyword>
<evidence type="ECO:0000256" key="7">
    <source>
        <dbReference type="PROSITE-ProRule" id="PRU00473"/>
    </source>
</evidence>
<dbReference type="AlphaFoldDB" id="A0A1G6VE55"/>
<dbReference type="CDD" id="cd07185">
    <property type="entry name" value="OmpA_C-like"/>
    <property type="match status" value="1"/>
</dbReference>
<keyword evidence="6 7" id="KW-0472">Membrane</keyword>
<feature type="transmembrane region" description="Helical" evidence="9">
    <location>
        <begin position="94"/>
        <end position="115"/>
    </location>
</feature>
<dbReference type="EMBL" id="FNAG01000003">
    <property type="protein sequence ID" value="SDD51902.1"/>
    <property type="molecule type" value="Genomic_DNA"/>
</dbReference>
<evidence type="ECO:0000256" key="9">
    <source>
        <dbReference type="SAM" id="Phobius"/>
    </source>
</evidence>
<reference evidence="11 12" key="1">
    <citation type="submission" date="2016-10" db="EMBL/GenBank/DDBJ databases">
        <authorList>
            <person name="de Groot N.N."/>
        </authorList>
    </citation>
    <scope>NUCLEOTIDE SEQUENCE [LARGE SCALE GENOMIC DNA]</scope>
    <source>
        <strain evidence="11 12">DSM 16957</strain>
    </source>
</reference>
<gene>
    <name evidence="11" type="ORF">SAMN04488509_10335</name>
</gene>
<dbReference type="InterPro" id="IPR025713">
    <property type="entry name" value="MotB-like_N_dom"/>
</dbReference>
<dbReference type="PANTHER" id="PTHR30329:SF20">
    <property type="entry name" value="EXPORTED PROTEIN"/>
    <property type="match status" value="1"/>
</dbReference>
<dbReference type="STRING" id="265719.SAMN04488509_10335"/>
<feature type="region of interest" description="Disordered" evidence="8">
    <location>
        <begin position="1"/>
        <end position="23"/>
    </location>
</feature>
<evidence type="ECO:0000256" key="1">
    <source>
        <dbReference type="ARBA" id="ARBA00004162"/>
    </source>
</evidence>
<evidence type="ECO:0000256" key="6">
    <source>
        <dbReference type="ARBA" id="ARBA00023136"/>
    </source>
</evidence>
<dbReference type="Pfam" id="PF00691">
    <property type="entry name" value="OmpA"/>
    <property type="match status" value="1"/>
</dbReference>
<evidence type="ECO:0000256" key="2">
    <source>
        <dbReference type="ARBA" id="ARBA00008914"/>
    </source>
</evidence>
<organism evidence="11 12">
    <name type="scientific">Aquimonas voraii</name>
    <dbReference type="NCBI Taxonomy" id="265719"/>
    <lineage>
        <taxon>Bacteria</taxon>
        <taxon>Pseudomonadati</taxon>
        <taxon>Pseudomonadota</taxon>
        <taxon>Gammaproteobacteria</taxon>
        <taxon>Lysobacterales</taxon>
        <taxon>Lysobacteraceae</taxon>
        <taxon>Aquimonas</taxon>
    </lineage>
</organism>
<protein>
    <submittedName>
        <fullName evidence="11">Chemotaxis protein MotB</fullName>
    </submittedName>
</protein>
<dbReference type="Gene3D" id="3.30.1330.60">
    <property type="entry name" value="OmpA-like domain"/>
    <property type="match status" value="1"/>
</dbReference>
<keyword evidence="12" id="KW-1185">Reference proteome</keyword>
<dbReference type="SUPFAM" id="SSF103088">
    <property type="entry name" value="OmpA-like"/>
    <property type="match status" value="1"/>
</dbReference>
<evidence type="ECO:0000313" key="11">
    <source>
        <dbReference type="EMBL" id="SDD51902.1"/>
    </source>
</evidence>
<evidence type="ECO:0000256" key="3">
    <source>
        <dbReference type="ARBA" id="ARBA00022475"/>
    </source>
</evidence>
<dbReference type="PROSITE" id="PS51123">
    <property type="entry name" value="OMPA_2"/>
    <property type="match status" value="1"/>
</dbReference>
<proteinExistence type="inferred from homology"/>
<name>A0A1G6VE55_9GAMM</name>
<evidence type="ECO:0000259" key="10">
    <source>
        <dbReference type="PROSITE" id="PS51123"/>
    </source>
</evidence>
<evidence type="ECO:0000313" key="12">
    <source>
        <dbReference type="Proteomes" id="UP000199603"/>
    </source>
</evidence>
<dbReference type="OrthoDB" id="9782229at2"/>
<dbReference type="PANTHER" id="PTHR30329">
    <property type="entry name" value="STATOR ELEMENT OF FLAGELLAR MOTOR COMPLEX"/>
    <property type="match status" value="1"/>
</dbReference>
<evidence type="ECO:0000256" key="5">
    <source>
        <dbReference type="ARBA" id="ARBA00022989"/>
    </source>
</evidence>
<accession>A0A1G6VE55</accession>
<dbReference type="RefSeq" id="WP_091241014.1">
    <property type="nucleotide sequence ID" value="NZ_FNAG01000003.1"/>
</dbReference>
<comment type="similarity">
    <text evidence="2">Belongs to the MotB family.</text>
</comment>
<dbReference type="Pfam" id="PF13677">
    <property type="entry name" value="MotB_plug"/>
    <property type="match status" value="1"/>
</dbReference>